<comment type="caution">
    <text evidence="1">The sequence shown here is derived from an EMBL/GenBank/DDBJ whole genome shotgun (WGS) entry which is preliminary data.</text>
</comment>
<dbReference type="Proteomes" id="UP001287356">
    <property type="component" value="Unassembled WGS sequence"/>
</dbReference>
<dbReference type="EMBL" id="JAULSN010000007">
    <property type="protein sequence ID" value="KAK3367155.1"/>
    <property type="molecule type" value="Genomic_DNA"/>
</dbReference>
<reference evidence="1" key="1">
    <citation type="journal article" date="2023" name="Mol. Phylogenet. Evol.">
        <title>Genome-scale phylogeny and comparative genomics of the fungal order Sordariales.</title>
        <authorList>
            <person name="Hensen N."/>
            <person name="Bonometti L."/>
            <person name="Westerberg I."/>
            <person name="Brannstrom I.O."/>
            <person name="Guillou S."/>
            <person name="Cros-Aarteil S."/>
            <person name="Calhoun S."/>
            <person name="Haridas S."/>
            <person name="Kuo A."/>
            <person name="Mondo S."/>
            <person name="Pangilinan J."/>
            <person name="Riley R."/>
            <person name="LaButti K."/>
            <person name="Andreopoulos B."/>
            <person name="Lipzen A."/>
            <person name="Chen C."/>
            <person name="Yan M."/>
            <person name="Daum C."/>
            <person name="Ng V."/>
            <person name="Clum A."/>
            <person name="Steindorff A."/>
            <person name="Ohm R.A."/>
            <person name="Martin F."/>
            <person name="Silar P."/>
            <person name="Natvig D.O."/>
            <person name="Lalanne C."/>
            <person name="Gautier V."/>
            <person name="Ament-Velasquez S.L."/>
            <person name="Kruys A."/>
            <person name="Hutchinson M.I."/>
            <person name="Powell A.J."/>
            <person name="Barry K."/>
            <person name="Miller A.N."/>
            <person name="Grigoriev I.V."/>
            <person name="Debuchy R."/>
            <person name="Gladieux P."/>
            <person name="Hiltunen Thoren M."/>
            <person name="Johannesson H."/>
        </authorList>
    </citation>
    <scope>NUCLEOTIDE SEQUENCE</scope>
    <source>
        <strain evidence="1">CBS 958.72</strain>
    </source>
</reference>
<gene>
    <name evidence="1" type="ORF">B0T24DRAFT_383538</name>
</gene>
<protein>
    <submittedName>
        <fullName evidence="1">Uncharacterized protein</fullName>
    </submittedName>
</protein>
<sequence>MRVWTSKRGEILDFSALFSALSLGCRQYNVNRLPRSQGGDATKSVVYGFTLLATTPPCRPPRPPRKPGALHFVFYLNLLTHHHAKQPVMASHVVGHYKPSTPSARSATAQSSAIYAHAAELPVHQTWLLANRKESQRSTTITLAVESLGPEAKPGYAPGPSLVSPCCLMGICHCPMHELIQPEPLATNLSAIPKGFSIHRSCELVGHPVGKLYLSARSFLLPNPQPRLYAERLRTVPVSQFAALPWTQRFPKPGKSRWAQLCILIRPCCVLDPEGSVPGRVVVAGKQIPTRHVVGQTCCFLCTRCPGSGVNLVNPLGL</sequence>
<evidence type="ECO:0000313" key="2">
    <source>
        <dbReference type="Proteomes" id="UP001287356"/>
    </source>
</evidence>
<dbReference type="AlphaFoldDB" id="A0AAE0N1V3"/>
<name>A0AAE0N1V3_9PEZI</name>
<evidence type="ECO:0000313" key="1">
    <source>
        <dbReference type="EMBL" id="KAK3367155.1"/>
    </source>
</evidence>
<dbReference type="PROSITE" id="PS51257">
    <property type="entry name" value="PROKAR_LIPOPROTEIN"/>
    <property type="match status" value="1"/>
</dbReference>
<organism evidence="1 2">
    <name type="scientific">Lasiosphaeria ovina</name>
    <dbReference type="NCBI Taxonomy" id="92902"/>
    <lineage>
        <taxon>Eukaryota</taxon>
        <taxon>Fungi</taxon>
        <taxon>Dikarya</taxon>
        <taxon>Ascomycota</taxon>
        <taxon>Pezizomycotina</taxon>
        <taxon>Sordariomycetes</taxon>
        <taxon>Sordariomycetidae</taxon>
        <taxon>Sordariales</taxon>
        <taxon>Lasiosphaeriaceae</taxon>
        <taxon>Lasiosphaeria</taxon>
    </lineage>
</organism>
<keyword evidence="2" id="KW-1185">Reference proteome</keyword>
<reference evidence="1" key="2">
    <citation type="submission" date="2023-06" db="EMBL/GenBank/DDBJ databases">
        <authorList>
            <consortium name="Lawrence Berkeley National Laboratory"/>
            <person name="Haridas S."/>
            <person name="Hensen N."/>
            <person name="Bonometti L."/>
            <person name="Westerberg I."/>
            <person name="Brannstrom I.O."/>
            <person name="Guillou S."/>
            <person name="Cros-Aarteil S."/>
            <person name="Calhoun S."/>
            <person name="Kuo A."/>
            <person name="Mondo S."/>
            <person name="Pangilinan J."/>
            <person name="Riley R."/>
            <person name="Labutti K."/>
            <person name="Andreopoulos B."/>
            <person name="Lipzen A."/>
            <person name="Chen C."/>
            <person name="Yanf M."/>
            <person name="Daum C."/>
            <person name="Ng V."/>
            <person name="Clum A."/>
            <person name="Steindorff A."/>
            <person name="Ohm R."/>
            <person name="Martin F."/>
            <person name="Silar P."/>
            <person name="Natvig D."/>
            <person name="Lalanne C."/>
            <person name="Gautier V."/>
            <person name="Ament-Velasquez S.L."/>
            <person name="Kruys A."/>
            <person name="Hutchinson M.I."/>
            <person name="Powell A.J."/>
            <person name="Barry K."/>
            <person name="Miller A.N."/>
            <person name="Grigoriev I.V."/>
            <person name="Debuchy R."/>
            <person name="Gladieux P."/>
            <person name="Thoren M.H."/>
            <person name="Johannesson H."/>
        </authorList>
    </citation>
    <scope>NUCLEOTIDE SEQUENCE</scope>
    <source>
        <strain evidence="1">CBS 958.72</strain>
    </source>
</reference>
<accession>A0AAE0N1V3</accession>
<proteinExistence type="predicted"/>